<keyword evidence="2" id="KW-1185">Reference proteome</keyword>
<dbReference type="EMBL" id="MU155155">
    <property type="protein sequence ID" value="KAF9483347.1"/>
    <property type="molecule type" value="Genomic_DNA"/>
</dbReference>
<dbReference type="OrthoDB" id="10626296at2759"/>
<evidence type="ECO:0000313" key="1">
    <source>
        <dbReference type="EMBL" id="KAF9483347.1"/>
    </source>
</evidence>
<reference evidence="1" key="1">
    <citation type="submission" date="2020-11" db="EMBL/GenBank/DDBJ databases">
        <authorList>
            <consortium name="DOE Joint Genome Institute"/>
            <person name="Ahrendt S."/>
            <person name="Riley R."/>
            <person name="Andreopoulos W."/>
            <person name="Labutti K."/>
            <person name="Pangilinan J."/>
            <person name="Ruiz-Duenas F.J."/>
            <person name="Barrasa J.M."/>
            <person name="Sanchez-Garcia M."/>
            <person name="Camarero S."/>
            <person name="Miyauchi S."/>
            <person name="Serrano A."/>
            <person name="Linde D."/>
            <person name="Babiker R."/>
            <person name="Drula E."/>
            <person name="Ayuso-Fernandez I."/>
            <person name="Pacheco R."/>
            <person name="Padilla G."/>
            <person name="Ferreira P."/>
            <person name="Barriuso J."/>
            <person name="Kellner H."/>
            <person name="Castanera R."/>
            <person name="Alfaro M."/>
            <person name="Ramirez L."/>
            <person name="Pisabarro A.G."/>
            <person name="Kuo A."/>
            <person name="Tritt A."/>
            <person name="Lipzen A."/>
            <person name="He G."/>
            <person name="Yan M."/>
            <person name="Ng V."/>
            <person name="Cullen D."/>
            <person name="Martin F."/>
            <person name="Rosso M.-N."/>
            <person name="Henrissat B."/>
            <person name="Hibbett D."/>
            <person name="Martinez A.T."/>
            <person name="Grigoriev I.V."/>
        </authorList>
    </citation>
    <scope>NUCLEOTIDE SEQUENCE</scope>
    <source>
        <strain evidence="1">CIRM-BRFM 674</strain>
    </source>
</reference>
<name>A0A9P5Z9D9_9AGAR</name>
<organism evidence="1 2">
    <name type="scientific">Pholiota conissans</name>
    <dbReference type="NCBI Taxonomy" id="109636"/>
    <lineage>
        <taxon>Eukaryota</taxon>
        <taxon>Fungi</taxon>
        <taxon>Dikarya</taxon>
        <taxon>Basidiomycota</taxon>
        <taxon>Agaricomycotina</taxon>
        <taxon>Agaricomycetes</taxon>
        <taxon>Agaricomycetidae</taxon>
        <taxon>Agaricales</taxon>
        <taxon>Agaricineae</taxon>
        <taxon>Strophariaceae</taxon>
        <taxon>Pholiota</taxon>
    </lineage>
</organism>
<protein>
    <submittedName>
        <fullName evidence="1">Uncharacterized protein</fullName>
    </submittedName>
</protein>
<sequence>MIGEHIDESSDTLPPIPTALRLSTHISRLEEERIGVEAALTSTYRDTWDMLNSDALAPEPIAPSDIDMATEEVEGNHSAVQQTITTHIPHPNLIRKRAYSSAAISIATSASSYRKPSSKKVVKLG</sequence>
<proteinExistence type="predicted"/>
<evidence type="ECO:0000313" key="2">
    <source>
        <dbReference type="Proteomes" id="UP000807469"/>
    </source>
</evidence>
<dbReference type="AlphaFoldDB" id="A0A9P5Z9D9"/>
<gene>
    <name evidence="1" type="ORF">BDN70DRAFT_852020</name>
</gene>
<comment type="caution">
    <text evidence="1">The sequence shown here is derived from an EMBL/GenBank/DDBJ whole genome shotgun (WGS) entry which is preliminary data.</text>
</comment>
<accession>A0A9P5Z9D9</accession>
<dbReference type="Proteomes" id="UP000807469">
    <property type="component" value="Unassembled WGS sequence"/>
</dbReference>